<dbReference type="EMBL" id="JAIOIV010000123">
    <property type="protein sequence ID" value="MBZ0157624.1"/>
    <property type="molecule type" value="Genomic_DNA"/>
</dbReference>
<dbReference type="AlphaFoldDB" id="A0A953M134"/>
<dbReference type="PANTHER" id="PTHR13774:SF32">
    <property type="entry name" value="ANTISENSE-ENHANCING SEQUENCE 1"/>
    <property type="match status" value="1"/>
</dbReference>
<dbReference type="Gene3D" id="3.10.310.10">
    <property type="entry name" value="Diaminopimelate Epimerase, Chain A, domain 1"/>
    <property type="match status" value="2"/>
</dbReference>
<comment type="caution">
    <text evidence="3">The sequence shown here is derived from an EMBL/GenBank/DDBJ whole genome shotgun (WGS) entry which is preliminary data.</text>
</comment>
<dbReference type="GO" id="GO:0016853">
    <property type="term" value="F:isomerase activity"/>
    <property type="evidence" value="ECO:0007669"/>
    <property type="project" value="TreeGrafter"/>
</dbReference>
<evidence type="ECO:0000313" key="3">
    <source>
        <dbReference type="EMBL" id="MBZ0157624.1"/>
    </source>
</evidence>
<dbReference type="Pfam" id="PF02567">
    <property type="entry name" value="PhzC-PhzF"/>
    <property type="match status" value="1"/>
</dbReference>
<dbReference type="InterPro" id="IPR003719">
    <property type="entry name" value="Phenazine_PhzF-like"/>
</dbReference>
<protein>
    <submittedName>
        <fullName evidence="3">PhzF family phenazine biosynthesis protein</fullName>
    </submittedName>
</protein>
<accession>A0A953M134</accession>
<comment type="similarity">
    <text evidence="1">Belongs to the PhzF family.</text>
</comment>
<reference evidence="3" key="2">
    <citation type="submission" date="2021-08" db="EMBL/GenBank/DDBJ databases">
        <authorList>
            <person name="Dalcin Martins P."/>
        </authorList>
    </citation>
    <scope>NUCLEOTIDE SEQUENCE</scope>
    <source>
        <strain evidence="3">MAG_39</strain>
    </source>
</reference>
<evidence type="ECO:0000256" key="2">
    <source>
        <dbReference type="PIRSR" id="PIRSR016184-1"/>
    </source>
</evidence>
<evidence type="ECO:0000313" key="4">
    <source>
        <dbReference type="Proteomes" id="UP000705867"/>
    </source>
</evidence>
<dbReference type="SUPFAM" id="SSF54506">
    <property type="entry name" value="Diaminopimelate epimerase-like"/>
    <property type="match status" value="1"/>
</dbReference>
<sequence length="296" mass="33052">MTQGNPFFLLDVFAERKYAGNQLAVVRVKSPLPDGEMQQIARETNFSETTFITSDREEGGGYPVRIFTPEREIPFAGHPVLGTAYVIQREIIGRPVDSVVLSLKAGRIPVSLLHTERGIERLTMRQGEPRFGQFIPHEGAAEVLQLEKNALDCRFPVQEVSTGLPFLIIPLKTLEAVRKARVHEEKYRTLIETTEAKALFLFCPETYRNENHLNARMFGGYYGIPEDPATGSAAGCLAAYLLRHDYFGAPALSLRMEQGYEIGRPSLLFLDAKRGEDTMEIRVGGRVIEVARGVLA</sequence>
<dbReference type="PIRSF" id="PIRSF016184">
    <property type="entry name" value="PhzC_PhzF"/>
    <property type="match status" value="1"/>
</dbReference>
<gene>
    <name evidence="3" type="ORF">K8I29_15610</name>
</gene>
<feature type="active site" evidence="2">
    <location>
        <position position="48"/>
    </location>
</feature>
<dbReference type="Proteomes" id="UP000705867">
    <property type="component" value="Unassembled WGS sequence"/>
</dbReference>
<dbReference type="GO" id="GO:0005737">
    <property type="term" value="C:cytoplasm"/>
    <property type="evidence" value="ECO:0007669"/>
    <property type="project" value="TreeGrafter"/>
</dbReference>
<proteinExistence type="inferred from homology"/>
<name>A0A953M134_9BACT</name>
<organism evidence="3 4">
    <name type="scientific">Candidatus Nitrobium versatile</name>
    <dbReference type="NCBI Taxonomy" id="2884831"/>
    <lineage>
        <taxon>Bacteria</taxon>
        <taxon>Pseudomonadati</taxon>
        <taxon>Nitrospirota</taxon>
        <taxon>Nitrospiria</taxon>
        <taxon>Nitrospirales</taxon>
        <taxon>Nitrospiraceae</taxon>
        <taxon>Candidatus Nitrobium</taxon>
    </lineage>
</organism>
<dbReference type="NCBIfam" id="TIGR00654">
    <property type="entry name" value="PhzF_family"/>
    <property type="match status" value="1"/>
</dbReference>
<dbReference type="PANTHER" id="PTHR13774">
    <property type="entry name" value="PHENAZINE BIOSYNTHESIS PROTEIN"/>
    <property type="match status" value="1"/>
</dbReference>
<reference evidence="3" key="1">
    <citation type="journal article" date="2021" name="bioRxiv">
        <title>Unraveling nitrogen, sulfur and carbon metabolic pathways and microbial community transcriptional responses to substrate deprivation and toxicity stresses in a bioreactor mimicking anoxic brackish coastal sediment conditions.</title>
        <authorList>
            <person name="Martins P.D."/>
            <person name="Echeveste M.J."/>
            <person name="Arshad A."/>
            <person name="Kurth J."/>
            <person name="Ouboter H."/>
            <person name="Jetten M.S.M."/>
            <person name="Welte C.U."/>
        </authorList>
    </citation>
    <scope>NUCLEOTIDE SEQUENCE</scope>
    <source>
        <strain evidence="3">MAG_39</strain>
    </source>
</reference>
<evidence type="ECO:0000256" key="1">
    <source>
        <dbReference type="ARBA" id="ARBA00008270"/>
    </source>
</evidence>